<evidence type="ECO:0000256" key="5">
    <source>
        <dbReference type="ARBA" id="ARBA00022553"/>
    </source>
</evidence>
<reference evidence="17" key="1">
    <citation type="journal article" date="2018" name="Nat. Genet.">
        <title>Extensive intraspecific gene order and gene structural variations between Mo17 and other maize genomes.</title>
        <authorList>
            <person name="Sun S."/>
            <person name="Zhou Y."/>
            <person name="Chen J."/>
            <person name="Shi J."/>
            <person name="Zhao H."/>
            <person name="Zhao H."/>
            <person name="Song W."/>
            <person name="Zhang M."/>
            <person name="Cui Y."/>
            <person name="Dong X."/>
            <person name="Liu H."/>
            <person name="Ma X."/>
            <person name="Jiao Y."/>
            <person name="Wang B."/>
            <person name="Wei X."/>
            <person name="Stein J.C."/>
            <person name="Glaubitz J.C."/>
            <person name="Lu F."/>
            <person name="Yu G."/>
            <person name="Liang C."/>
            <person name="Fengler K."/>
            <person name="Li B."/>
            <person name="Rafalski A."/>
            <person name="Schnable P.S."/>
            <person name="Ware D.H."/>
            <person name="Buckler E.S."/>
            <person name="Lai J."/>
        </authorList>
    </citation>
    <scope>NUCLEOTIDE SEQUENCE [LARGE SCALE GENOMIC DNA]</scope>
    <source>
        <tissue evidence="17">Seedling</tissue>
    </source>
</reference>
<feature type="compositionally biased region" description="Basic and acidic residues" evidence="15">
    <location>
        <begin position="198"/>
        <end position="211"/>
    </location>
</feature>
<evidence type="ECO:0000313" key="17">
    <source>
        <dbReference type="EMBL" id="PWZ16032.1"/>
    </source>
</evidence>
<feature type="compositionally biased region" description="Acidic residues" evidence="15">
    <location>
        <begin position="98"/>
        <end position="112"/>
    </location>
</feature>
<evidence type="ECO:0000256" key="15">
    <source>
        <dbReference type="SAM" id="MobiDB-lite"/>
    </source>
</evidence>
<sequence length="1013" mass="113700">MEFWGLEVKPGSTVKCEPGYGFVLHLSQAALGESKKSDNALMYVKIDDQKLAIGTLSVDKNPHIQFDLIFDKEFELSHTSKTTSVFFTGYKVEQPFEEDEMDLDSEDEDEELNVPVVKENGKADEKKQKSQEKAVAAPSKSSPDSKKSKDDDDSDEDETDDSDEDETDDSDEGLSPEEGDDDSSDEDDTSDDEEEDTPTPKKPEVGKKRAAESSVLKTPLSDKKAKVATPSSQKTGGKKGAAVHVATPHPAKGKTIVNNDKSVKSPKSAPKSGVPCKSCSKSFISETALQAHSKAKHGGKVCAGTWNVGGICPPNDLDIEEWLDIDDEPADIYVLGFQEIIPLGVGYMIGTEDTRPVAVWEHIIHETLNKKCPDKSKSKRHSDSPPPARFNPLDYVLAVENELHNESNSDSDGELHRPHNAESSDSARRRLQPLDLACGVHNYNGDKRKRLQYVRDPSLGHIPKSTIRFGVESYDEMVDVLQQNEKLEDALKLFDRMMIKFLILFAVLVSVLRETKDLVMQRWAEMVLCCGADWNCVSQLWNRVVLRKWLNIGAGSGDSDFSADEHDTSEGETDREGMSGLNHALCNEERILGGLGASTTGDEMSDLPYCLRMHRSEISRAQYVDVRELRIYVGTWNVGGRFPPSDLDIEEWLATEEPAEIYVIGFQEIVPLNAGNIFGAEDNRPVAVWEHIIRETLNKNCSDKSGFKCHSDPLSPSRFNPSDVVLSMEHGLLSESDKDSDGELHPLIERDHNCGLQAKTNENLEAFPEDNLACDAIIDNRTKRKRPEFVRIISKQMVGIFLSIWVRRSLRKHIKNLRVSTVGGSISVSMSVHETPFCFVCCHLTAGEKDGDDLKRNSNAEEILRRTVFNPENVVGMPMRIHDHKRIIWLGDLNYRINLSYERAHELISKQDWDGLFERDQLKREMRKGCTFDGWFEGVISFAPTYKYEFDSENYVSDESESGRRTPAWCDRILSYGKGIRLLSYKRGELTLSDHRPVAAVYVAEIEVFRRGL</sequence>
<evidence type="ECO:0000256" key="10">
    <source>
        <dbReference type="ARBA" id="ARBA00022853"/>
    </source>
</evidence>
<comment type="similarity">
    <text evidence="2">Belongs to the histone deacetylase HD2 family.</text>
</comment>
<evidence type="ECO:0000256" key="11">
    <source>
        <dbReference type="ARBA" id="ARBA00023015"/>
    </source>
</evidence>
<evidence type="ECO:0000256" key="6">
    <source>
        <dbReference type="ARBA" id="ARBA00022723"/>
    </source>
</evidence>
<dbReference type="FunFam" id="3.60.10.10:FF:000014">
    <property type="entry name" value="Type I inositol polyphosphate 5-phosphatase 1"/>
    <property type="match status" value="1"/>
</dbReference>
<keyword evidence="4" id="KW-0678">Repressor</keyword>
<keyword evidence="7 14" id="KW-0863">Zinc-finger</keyword>
<keyword evidence="13" id="KW-0539">Nucleus</keyword>
<dbReference type="EMBL" id="NCVQ01000007">
    <property type="protein sequence ID" value="PWZ16032.1"/>
    <property type="molecule type" value="Genomic_DNA"/>
</dbReference>
<proteinExistence type="inferred from homology"/>
<dbReference type="PROSITE" id="PS50157">
    <property type="entry name" value="ZINC_FINGER_C2H2_2"/>
    <property type="match status" value="1"/>
</dbReference>
<evidence type="ECO:0000256" key="14">
    <source>
        <dbReference type="PROSITE-ProRule" id="PRU00042"/>
    </source>
</evidence>
<accession>A0A3L6E525</accession>
<keyword evidence="6" id="KW-0479">Metal-binding</keyword>
<feature type="compositionally biased region" description="Low complexity" evidence="15">
    <location>
        <begin position="265"/>
        <end position="274"/>
    </location>
</feature>
<feature type="region of interest" description="Disordered" evidence="15">
    <location>
        <begin position="371"/>
        <end position="391"/>
    </location>
</feature>
<feature type="compositionally biased region" description="Acidic residues" evidence="15">
    <location>
        <begin position="151"/>
        <end position="197"/>
    </location>
</feature>
<evidence type="ECO:0000256" key="1">
    <source>
        <dbReference type="ARBA" id="ARBA00004604"/>
    </source>
</evidence>
<keyword evidence="8" id="KW-0378">Hydrolase</keyword>
<feature type="region of interest" description="Disordered" evidence="15">
    <location>
        <begin position="98"/>
        <end position="274"/>
    </location>
</feature>
<keyword evidence="9" id="KW-0862">Zinc</keyword>
<gene>
    <name evidence="17" type="primary">IP5P1</name>
    <name evidence="17" type="ORF">Zm00014a_000066</name>
</gene>
<dbReference type="InterPro" id="IPR000300">
    <property type="entry name" value="IPPc"/>
</dbReference>
<keyword evidence="11" id="KW-0805">Transcription regulation</keyword>
<dbReference type="GO" id="GO:0046856">
    <property type="term" value="P:phosphatidylinositol dephosphorylation"/>
    <property type="evidence" value="ECO:0007669"/>
    <property type="project" value="InterPro"/>
</dbReference>
<evidence type="ECO:0000256" key="7">
    <source>
        <dbReference type="ARBA" id="ARBA00022771"/>
    </source>
</evidence>
<dbReference type="GO" id="GO:0008270">
    <property type="term" value="F:zinc ion binding"/>
    <property type="evidence" value="ECO:0007669"/>
    <property type="project" value="UniProtKB-KW"/>
</dbReference>
<dbReference type="InterPro" id="IPR045849">
    <property type="entry name" value="IP5P_plant"/>
</dbReference>
<name>A0A3L6E525_MAIZE</name>
<evidence type="ECO:0000259" key="16">
    <source>
        <dbReference type="PROSITE" id="PS50157"/>
    </source>
</evidence>
<evidence type="ECO:0000256" key="13">
    <source>
        <dbReference type="ARBA" id="ARBA00023242"/>
    </source>
</evidence>
<organism evidence="17">
    <name type="scientific">Zea mays</name>
    <name type="common">Maize</name>
    <dbReference type="NCBI Taxonomy" id="4577"/>
    <lineage>
        <taxon>Eukaryota</taxon>
        <taxon>Viridiplantae</taxon>
        <taxon>Streptophyta</taxon>
        <taxon>Embryophyta</taxon>
        <taxon>Tracheophyta</taxon>
        <taxon>Spermatophyta</taxon>
        <taxon>Magnoliopsida</taxon>
        <taxon>Liliopsida</taxon>
        <taxon>Poales</taxon>
        <taxon>Poaceae</taxon>
        <taxon>PACMAD clade</taxon>
        <taxon>Panicoideae</taxon>
        <taxon>Andropogonodae</taxon>
        <taxon>Andropogoneae</taxon>
        <taxon>Tripsacinae</taxon>
        <taxon>Zea</taxon>
    </lineage>
</organism>
<feature type="compositionally biased region" description="Basic and acidic residues" evidence="15">
    <location>
        <begin position="563"/>
        <end position="577"/>
    </location>
</feature>
<evidence type="ECO:0000256" key="3">
    <source>
        <dbReference type="ARBA" id="ARBA00010768"/>
    </source>
</evidence>
<feature type="region of interest" description="Disordered" evidence="15">
    <location>
        <begin position="405"/>
        <end position="428"/>
    </location>
</feature>
<dbReference type="InterPro" id="IPR036691">
    <property type="entry name" value="Endo/exonu/phosph_ase_sf"/>
</dbReference>
<dbReference type="GO" id="GO:0004445">
    <property type="term" value="F:inositol-polyphosphate 5-phosphatase activity"/>
    <property type="evidence" value="ECO:0007669"/>
    <property type="project" value="InterPro"/>
</dbReference>
<dbReference type="Gene3D" id="3.60.10.10">
    <property type="entry name" value="Endonuclease/exonuclease/phosphatase"/>
    <property type="match status" value="3"/>
</dbReference>
<keyword evidence="12" id="KW-0804">Transcription</keyword>
<evidence type="ECO:0000256" key="9">
    <source>
        <dbReference type="ARBA" id="ARBA00022833"/>
    </source>
</evidence>
<evidence type="ECO:0000256" key="2">
    <source>
        <dbReference type="ARBA" id="ARBA00006673"/>
    </source>
</evidence>
<dbReference type="AlphaFoldDB" id="A0A3L6E525"/>
<dbReference type="GO" id="GO:0005730">
    <property type="term" value="C:nucleolus"/>
    <property type="evidence" value="ECO:0007669"/>
    <property type="project" value="UniProtKB-SubCell"/>
</dbReference>
<dbReference type="InterPro" id="IPR013087">
    <property type="entry name" value="Znf_C2H2_type"/>
</dbReference>
<dbReference type="ExpressionAtlas" id="A0A3L6E525">
    <property type="expression patterns" value="baseline and differential"/>
</dbReference>
<comment type="subcellular location">
    <subcellularLocation>
        <location evidence="1">Nucleus</location>
        <location evidence="1">Nucleolus</location>
    </subcellularLocation>
</comment>
<dbReference type="InterPro" id="IPR041232">
    <property type="entry name" value="NPL"/>
</dbReference>
<feature type="domain" description="C2H2-type" evidence="16">
    <location>
        <begin position="274"/>
        <end position="300"/>
    </location>
</feature>
<evidence type="ECO:0000256" key="12">
    <source>
        <dbReference type="ARBA" id="ARBA00023163"/>
    </source>
</evidence>
<comment type="caution">
    <text evidence="17">The sequence shown here is derived from an EMBL/GenBank/DDBJ whole genome shotgun (WGS) entry which is preliminary data.</text>
</comment>
<dbReference type="PROSITE" id="PS00028">
    <property type="entry name" value="ZINC_FINGER_C2H2_1"/>
    <property type="match status" value="1"/>
</dbReference>
<feature type="compositionally biased region" description="Basic and acidic residues" evidence="15">
    <location>
        <begin position="119"/>
        <end position="132"/>
    </location>
</feature>
<dbReference type="Gene3D" id="2.60.120.340">
    <property type="entry name" value="Nucleoplasmin core domain"/>
    <property type="match status" value="1"/>
</dbReference>
<evidence type="ECO:0000256" key="4">
    <source>
        <dbReference type="ARBA" id="ARBA00022491"/>
    </source>
</evidence>
<dbReference type="SMART" id="SM00128">
    <property type="entry name" value="IPPc"/>
    <property type="match status" value="1"/>
</dbReference>
<keyword evidence="5" id="KW-0597">Phosphoprotein</keyword>
<dbReference type="SUPFAM" id="SSF56219">
    <property type="entry name" value="DNase I-like"/>
    <property type="match status" value="2"/>
</dbReference>
<dbReference type="FunFam" id="2.60.120.340:FF:000004">
    <property type="entry name" value="Histone deacetylase HDT1"/>
    <property type="match status" value="1"/>
</dbReference>
<dbReference type="PANTHER" id="PTHR45666:SF9">
    <property type="entry name" value="INOSITOL POLYPHOSPHATE-RELATED PHOSPHATASE DOMAIN-CONTAINING PROTEIN"/>
    <property type="match status" value="1"/>
</dbReference>
<keyword evidence="10" id="KW-0156">Chromatin regulator</keyword>
<dbReference type="PANTHER" id="PTHR45666">
    <property type="entry name" value="TYPE IV INOSITOL POLYPHOSPHATE 5-PHOSPHATASE 9"/>
    <property type="match status" value="1"/>
</dbReference>
<dbReference type="Pfam" id="PF17800">
    <property type="entry name" value="NPL"/>
    <property type="match status" value="1"/>
</dbReference>
<dbReference type="GO" id="GO:0006325">
    <property type="term" value="P:chromatin organization"/>
    <property type="evidence" value="ECO:0007669"/>
    <property type="project" value="UniProtKB-KW"/>
</dbReference>
<comment type="similarity">
    <text evidence="3">Belongs to the inositol polyphosphate 5-phosphatase family.</text>
</comment>
<feature type="region of interest" description="Disordered" evidence="15">
    <location>
        <begin position="558"/>
        <end position="579"/>
    </location>
</feature>
<evidence type="ECO:0000256" key="8">
    <source>
        <dbReference type="ARBA" id="ARBA00022801"/>
    </source>
</evidence>
<dbReference type="Pfam" id="PF22669">
    <property type="entry name" value="Exo_endo_phos2"/>
    <property type="match status" value="3"/>
</dbReference>
<dbReference type="Proteomes" id="UP000251960">
    <property type="component" value="Chromosome 6"/>
</dbReference>
<protein>
    <submittedName>
        <fullName evidence="17">Type I inositol polyphosphate 5-phosphatase 1</fullName>
    </submittedName>
</protein>